<feature type="transmembrane region" description="Helical" evidence="5">
    <location>
        <begin position="123"/>
        <end position="144"/>
    </location>
</feature>
<gene>
    <name evidence="7" type="ORF">Tel_06220</name>
</gene>
<dbReference type="Proteomes" id="UP000055136">
    <property type="component" value="Chromosome"/>
</dbReference>
<reference evidence="7" key="1">
    <citation type="submission" date="2015-10" db="EMBL/GenBank/DDBJ databases">
        <title>Description of Candidatus Tenderia electrophaga gen. nov, sp. nov., an Uncultivated Electroautotroph from a Biocathode Enrichment.</title>
        <authorList>
            <person name="Eddie B.J."/>
            <person name="Malanoski A.P."/>
            <person name="Wang Z."/>
            <person name="Hall R.J."/>
            <person name="Oh S.D."/>
            <person name="Heiner C."/>
            <person name="Lin B."/>
            <person name="Strycharz-Glaven S.M."/>
        </authorList>
    </citation>
    <scope>NUCLEOTIDE SEQUENCE [LARGE SCALE GENOMIC DNA]</scope>
    <source>
        <strain evidence="7">NRL1</strain>
    </source>
</reference>
<name>A0A0S2TCA5_9GAMM</name>
<keyword evidence="8" id="KW-1185">Reference proteome</keyword>
<evidence type="ECO:0000256" key="1">
    <source>
        <dbReference type="ARBA" id="ARBA00004370"/>
    </source>
</evidence>
<dbReference type="Pfam" id="PF13664">
    <property type="entry name" value="DUF4149"/>
    <property type="match status" value="1"/>
</dbReference>
<evidence type="ECO:0000256" key="5">
    <source>
        <dbReference type="SAM" id="Phobius"/>
    </source>
</evidence>
<evidence type="ECO:0000313" key="7">
    <source>
        <dbReference type="EMBL" id="ALP52782.1"/>
    </source>
</evidence>
<organism evidence="7 8">
    <name type="scientific">Candidatus Tenderia electrophaga</name>
    <dbReference type="NCBI Taxonomy" id="1748243"/>
    <lineage>
        <taxon>Bacteria</taxon>
        <taxon>Pseudomonadati</taxon>
        <taxon>Pseudomonadota</taxon>
        <taxon>Gammaproteobacteria</taxon>
        <taxon>Candidatus Tenderiales</taxon>
        <taxon>Candidatus Tenderiaceae</taxon>
        <taxon>Candidatus Tenderia</taxon>
    </lineage>
</organism>
<dbReference type="EMBL" id="CP013099">
    <property type="protein sequence ID" value="ALP52782.1"/>
    <property type="molecule type" value="Genomic_DNA"/>
</dbReference>
<dbReference type="GO" id="GO:0016020">
    <property type="term" value="C:membrane"/>
    <property type="evidence" value="ECO:0007669"/>
    <property type="project" value="UniProtKB-SubCell"/>
</dbReference>
<evidence type="ECO:0000256" key="4">
    <source>
        <dbReference type="ARBA" id="ARBA00023136"/>
    </source>
</evidence>
<keyword evidence="4 5" id="KW-0472">Membrane</keyword>
<dbReference type="STRING" id="1748243.Tel_06220"/>
<feature type="transmembrane region" description="Helical" evidence="5">
    <location>
        <begin position="12"/>
        <end position="33"/>
    </location>
</feature>
<feature type="domain" description="TMEM205-like" evidence="6">
    <location>
        <begin position="15"/>
        <end position="109"/>
    </location>
</feature>
<proteinExistence type="predicted"/>
<sequence>MTRKFLVGLESVLQTLWVGGLWVIGYLVAPILFASLDERRLAGELAGHMFTAMNYVGLVCGGLLLIFALLRAGRAWLKELRVIALVSMLALVLISLFVLQPMMQELKLAGLTPGSEAAGRFGMLHGVSSILYLITSLLGLLLVVRRETGDYRSR</sequence>
<dbReference type="AlphaFoldDB" id="A0A0S2TCA5"/>
<evidence type="ECO:0000259" key="6">
    <source>
        <dbReference type="Pfam" id="PF13664"/>
    </source>
</evidence>
<evidence type="ECO:0000313" key="8">
    <source>
        <dbReference type="Proteomes" id="UP000055136"/>
    </source>
</evidence>
<keyword evidence="3 5" id="KW-1133">Transmembrane helix</keyword>
<protein>
    <recommendedName>
        <fullName evidence="6">TMEM205-like domain-containing protein</fullName>
    </recommendedName>
</protein>
<comment type="subcellular location">
    <subcellularLocation>
        <location evidence="1">Membrane</location>
    </subcellularLocation>
</comment>
<evidence type="ECO:0000256" key="3">
    <source>
        <dbReference type="ARBA" id="ARBA00022989"/>
    </source>
</evidence>
<dbReference type="KEGG" id="tee:Tel_06220"/>
<feature type="transmembrane region" description="Helical" evidence="5">
    <location>
        <begin position="45"/>
        <end position="70"/>
    </location>
</feature>
<feature type="transmembrane region" description="Helical" evidence="5">
    <location>
        <begin position="82"/>
        <end position="103"/>
    </location>
</feature>
<dbReference type="InterPro" id="IPR025423">
    <property type="entry name" value="TMEM205-like"/>
</dbReference>
<keyword evidence="2 5" id="KW-0812">Transmembrane</keyword>
<accession>A0A0S2TCA5</accession>
<evidence type="ECO:0000256" key="2">
    <source>
        <dbReference type="ARBA" id="ARBA00022692"/>
    </source>
</evidence>